<proteinExistence type="predicted"/>
<protein>
    <submittedName>
        <fullName evidence="1">Uncharacterized protein</fullName>
    </submittedName>
</protein>
<name>A0A076G9C5_9CAUD</name>
<sequence>MRCDVECVDSVWNALHQCIREPAHTDDHECLCGHHWPQSTNCDCPE</sequence>
<evidence type="ECO:0000313" key="2">
    <source>
        <dbReference type="Proteomes" id="UP000028659"/>
    </source>
</evidence>
<organism evidence="1 2">
    <name type="scientific">Mycobacterium phage Sparky</name>
    <dbReference type="NCBI Taxonomy" id="1527493"/>
    <lineage>
        <taxon>Viruses</taxon>
        <taxon>Duplodnaviria</taxon>
        <taxon>Heunggongvirae</taxon>
        <taxon>Uroviricota</taxon>
        <taxon>Caudoviricetes</taxon>
        <taxon>Sparkyvirus</taxon>
        <taxon>Sparkyvirus sparky</taxon>
    </lineage>
</organism>
<reference evidence="1 2" key="1">
    <citation type="submission" date="2014-07" db="EMBL/GenBank/DDBJ databases">
        <authorList>
            <person name="Simmons-Yager K."/>
            <person name="Taylor B.J."/>
            <person name="Thorniley A.J."/>
            <person name="Dasenko M.A."/>
            <person name="Denver D.R."/>
            <person name="Garcia-Ruiz H."/>
            <person name="Hoyer J.S."/>
            <person name="Jogdeo S."/>
            <person name="Sullivan C.M."/>
            <person name="Peterson M.R."/>
            <person name="Rowley E.R."/>
            <person name="Schnitzler C.E."/>
            <person name="Vining K.J."/>
            <person name="Almabruk K.H."/>
            <person name="Banawas S."/>
            <person name="Beatty C."/>
            <person name="Bullock C.J."/>
            <person name="Cappellazzi J.E."/>
            <person name="Chagani S.E."/>
            <person name="Chatterjee P."/>
            <person name="Cram E.D."/>
            <person name="Elorriaga M.E.S.T.E.F.A."/>
            <person name="Esser M."/>
            <person name="Fellows E.J."/>
            <person name="Garcia G.R."/>
            <person name="Gullaba J.M."/>
            <person name="Kinsley M.A."/>
            <person name="Luo F."/>
            <person name="Mcginnis M."/>
            <person name="Paquette C.E."/>
            <person name="Reddekopp R.L."/>
            <person name="Rosen K.L."/>
            <person name="Sahlfeld L.M."/>
            <person name="Vondras A.M."/>
            <person name="Wang J.X."/>
            <person name="Weiss E.S."/>
            <person name="Wernick R."/>
            <person name="Abuelizz H.A."/>
            <person name="Amaro Y."/>
            <person name="Archer C.L."/>
            <person name="Basu A."/>
            <person name="Bellinger M.R."/>
            <person name="Johnson S.F."/>
            <person name="Kitchen S.A."/>
            <person name="Li M."/>
            <person name="Morey-Castro K.E."/>
            <person name="Lavalleur H.J."/>
            <person name="Rangel L.J."/>
            <person name="Ree J.F."/>
            <person name="Shay S.D."/>
            <person name="Sheng Y."/>
            <person name="Smyth J.C."/>
            <person name="Stamm E.A."/>
            <person name="Taylor C.R."/>
            <person name="Vining O.B."/>
            <person name="Wanzeck K.M."/>
            <person name="Watson G."/>
            <person name="Bruck A.J."/>
            <person name="Anders K.R."/>
            <person name="Braun M.A."/>
            <person name="Delesalle V.A."/>
            <person name="Hughes L.E."/>
            <person name="Ware V.C."/>
            <person name="Bradley K.W."/>
            <person name="Barker L.P."/>
            <person name="Asai D.J."/>
            <person name="Bowman C.A."/>
            <person name="Russell D.A."/>
            <person name="Pope W.H."/>
            <person name="Jacobs-Sera D."/>
            <person name="Hendrix R.W."/>
            <person name="Hatfull G.F."/>
        </authorList>
    </citation>
    <scope>NUCLEOTIDE SEQUENCE [LARGE SCALE GENOMIC DNA]</scope>
</reference>
<evidence type="ECO:0000313" key="1">
    <source>
        <dbReference type="EMBL" id="AII28238.1"/>
    </source>
</evidence>
<dbReference type="RefSeq" id="YP_009125473.1">
    <property type="nucleotide sequence ID" value="NC_026597.1"/>
</dbReference>
<dbReference type="EMBL" id="KM083128">
    <property type="protein sequence ID" value="AII28238.1"/>
    <property type="molecule type" value="Genomic_DNA"/>
</dbReference>
<dbReference type="KEGG" id="vg:23680261"/>
<gene>
    <name evidence="1" type="primary">94</name>
    <name evidence="1" type="ORF">PBI_SPARKY_94</name>
</gene>
<keyword evidence="2" id="KW-1185">Reference proteome</keyword>
<accession>A0A076G9C5</accession>
<dbReference type="GeneID" id="23680261"/>
<dbReference type="Proteomes" id="UP000028659">
    <property type="component" value="Genome"/>
</dbReference>